<protein>
    <submittedName>
        <fullName evidence="2">Uncharacterized protein</fullName>
    </submittedName>
</protein>
<dbReference type="EMBL" id="VSRR010002770">
    <property type="protein sequence ID" value="MPC33150.1"/>
    <property type="molecule type" value="Genomic_DNA"/>
</dbReference>
<comment type="caution">
    <text evidence="2">The sequence shown here is derived from an EMBL/GenBank/DDBJ whole genome shotgun (WGS) entry which is preliminary data.</text>
</comment>
<feature type="region of interest" description="Disordered" evidence="1">
    <location>
        <begin position="25"/>
        <end position="46"/>
    </location>
</feature>
<keyword evidence="3" id="KW-1185">Reference proteome</keyword>
<proteinExistence type="predicted"/>
<accession>A0A5B7EFJ5</accession>
<sequence>MECRGVEAKLCNAAPSSVPQPYYPQVSTAVPSSRPSQPFPHPPHFSSAPHLIESSLTFVTSSSDPYRVSSSLVHQAYTCHFCESTTRPKAPRWSACEKSFPLLRDVSPQLIIPNSLVPHGAHSVHFAHLGVDRIIVFPLSPY</sequence>
<evidence type="ECO:0000313" key="3">
    <source>
        <dbReference type="Proteomes" id="UP000324222"/>
    </source>
</evidence>
<name>A0A5B7EFJ5_PORTR</name>
<organism evidence="2 3">
    <name type="scientific">Portunus trituberculatus</name>
    <name type="common">Swimming crab</name>
    <name type="synonym">Neptunus trituberculatus</name>
    <dbReference type="NCBI Taxonomy" id="210409"/>
    <lineage>
        <taxon>Eukaryota</taxon>
        <taxon>Metazoa</taxon>
        <taxon>Ecdysozoa</taxon>
        <taxon>Arthropoda</taxon>
        <taxon>Crustacea</taxon>
        <taxon>Multicrustacea</taxon>
        <taxon>Malacostraca</taxon>
        <taxon>Eumalacostraca</taxon>
        <taxon>Eucarida</taxon>
        <taxon>Decapoda</taxon>
        <taxon>Pleocyemata</taxon>
        <taxon>Brachyura</taxon>
        <taxon>Eubrachyura</taxon>
        <taxon>Portunoidea</taxon>
        <taxon>Portunidae</taxon>
        <taxon>Portuninae</taxon>
        <taxon>Portunus</taxon>
    </lineage>
</organism>
<dbReference type="AlphaFoldDB" id="A0A5B7EFJ5"/>
<gene>
    <name evidence="2" type="ORF">E2C01_026492</name>
</gene>
<evidence type="ECO:0000313" key="2">
    <source>
        <dbReference type="EMBL" id="MPC33150.1"/>
    </source>
</evidence>
<evidence type="ECO:0000256" key="1">
    <source>
        <dbReference type="SAM" id="MobiDB-lite"/>
    </source>
</evidence>
<reference evidence="2 3" key="1">
    <citation type="submission" date="2019-05" db="EMBL/GenBank/DDBJ databases">
        <title>Another draft genome of Portunus trituberculatus and its Hox gene families provides insights of decapod evolution.</title>
        <authorList>
            <person name="Jeong J.-H."/>
            <person name="Song I."/>
            <person name="Kim S."/>
            <person name="Choi T."/>
            <person name="Kim D."/>
            <person name="Ryu S."/>
            <person name="Kim W."/>
        </authorList>
    </citation>
    <scope>NUCLEOTIDE SEQUENCE [LARGE SCALE GENOMIC DNA]</scope>
    <source>
        <tissue evidence="2">Muscle</tissue>
    </source>
</reference>
<dbReference type="Proteomes" id="UP000324222">
    <property type="component" value="Unassembled WGS sequence"/>
</dbReference>